<evidence type="ECO:0000256" key="4">
    <source>
        <dbReference type="ARBA" id="ARBA00022679"/>
    </source>
</evidence>
<evidence type="ECO:0000256" key="2">
    <source>
        <dbReference type="ARBA" id="ARBA00022475"/>
    </source>
</evidence>
<keyword evidence="8" id="KW-1185">Reference proteome</keyword>
<keyword evidence="5" id="KW-0472">Membrane</keyword>
<dbReference type="GO" id="GO:0016746">
    <property type="term" value="F:acyltransferase activity"/>
    <property type="evidence" value="ECO:0007669"/>
    <property type="project" value="UniProtKB-KW"/>
</dbReference>
<dbReference type="Pfam" id="PF03279">
    <property type="entry name" value="Lip_A_acyltrans"/>
    <property type="match status" value="1"/>
</dbReference>
<evidence type="ECO:0000256" key="1">
    <source>
        <dbReference type="ARBA" id="ARBA00004533"/>
    </source>
</evidence>
<proteinExistence type="predicted"/>
<keyword evidence="3" id="KW-0997">Cell inner membrane</keyword>
<reference evidence="7 8" key="1">
    <citation type="submission" date="2021-08" db="EMBL/GenBank/DDBJ databases">
        <title>Lysobacter sp. strain CJ11 Genome sequencing and assembly.</title>
        <authorList>
            <person name="Kim I."/>
        </authorList>
    </citation>
    <scope>NUCLEOTIDE SEQUENCE [LARGE SCALE GENOMIC DNA]</scope>
    <source>
        <strain evidence="7 8">CJ11</strain>
    </source>
</reference>
<organism evidence="7 8">
    <name type="scientific">Lysobacter soyae</name>
    <dbReference type="NCBI Taxonomy" id="2764185"/>
    <lineage>
        <taxon>Bacteria</taxon>
        <taxon>Pseudomonadati</taxon>
        <taxon>Pseudomonadota</taxon>
        <taxon>Gammaproteobacteria</taxon>
        <taxon>Lysobacterales</taxon>
        <taxon>Lysobacteraceae</taxon>
        <taxon>Lysobacter</taxon>
    </lineage>
</organism>
<comment type="subcellular location">
    <subcellularLocation>
        <location evidence="1">Cell inner membrane</location>
    </subcellularLocation>
</comment>
<evidence type="ECO:0000313" key="7">
    <source>
        <dbReference type="EMBL" id="QYR53243.1"/>
    </source>
</evidence>
<dbReference type="RefSeq" id="WP_220380060.1">
    <property type="nucleotide sequence ID" value="NZ_CP080544.1"/>
</dbReference>
<gene>
    <name evidence="7" type="ORF">H8L67_01605</name>
</gene>
<dbReference type="CDD" id="cd07984">
    <property type="entry name" value="LPLAT_LABLAT-like"/>
    <property type="match status" value="1"/>
</dbReference>
<keyword evidence="2" id="KW-1003">Cell membrane</keyword>
<name>A0ABX8WQZ4_9GAMM</name>
<evidence type="ECO:0000256" key="6">
    <source>
        <dbReference type="ARBA" id="ARBA00023315"/>
    </source>
</evidence>
<dbReference type="EMBL" id="CP080544">
    <property type="protein sequence ID" value="QYR53243.1"/>
    <property type="molecule type" value="Genomic_DNA"/>
</dbReference>
<evidence type="ECO:0000256" key="3">
    <source>
        <dbReference type="ARBA" id="ARBA00022519"/>
    </source>
</evidence>
<dbReference type="PANTHER" id="PTHR30606:SF9">
    <property type="entry name" value="LIPID A BIOSYNTHESIS LAUROYLTRANSFERASE"/>
    <property type="match status" value="1"/>
</dbReference>
<dbReference type="InterPro" id="IPR014548">
    <property type="entry name" value="Ac_Trasf"/>
</dbReference>
<dbReference type="PANTHER" id="PTHR30606">
    <property type="entry name" value="LIPID A BIOSYNTHESIS LAUROYL ACYLTRANSFERASE"/>
    <property type="match status" value="1"/>
</dbReference>
<keyword evidence="4" id="KW-0808">Transferase</keyword>
<dbReference type="InterPro" id="IPR004960">
    <property type="entry name" value="LipA_acyltrans"/>
</dbReference>
<protein>
    <submittedName>
        <fullName evidence="7">Acyltransferase</fullName>
    </submittedName>
</protein>
<evidence type="ECO:0000256" key="5">
    <source>
        <dbReference type="ARBA" id="ARBA00023136"/>
    </source>
</evidence>
<evidence type="ECO:0000313" key="8">
    <source>
        <dbReference type="Proteomes" id="UP000824755"/>
    </source>
</evidence>
<keyword evidence="6 7" id="KW-0012">Acyltransferase</keyword>
<dbReference type="Proteomes" id="UP000824755">
    <property type="component" value="Chromosome"/>
</dbReference>
<sequence>MTETWTDRPEGGGHFALWLIRTIARKLGRRIARLHLYPITAYFLVKRAPERRASMAYLERALGRKTSWLDGAKHVHTFASTILDRVFLLGGPLDRFTIEVEGVDELHEKLDEGRGLLLFGSHLGSFEVLRVIAQRRPDYTIKIVLDKAQNPALTRLLDALNPTLARNIIDASQDGPTIVTEIQHAASQGALVALLVDRVRPGEPALPAQFLGATARFPTSPWLIAAALKIPVTLGFGLYQGGNRYKLVFELFDNAVEIPRNARAQSLQALIQRFASRLEHYVKLEPYNWFNFYDFWESEDELVSRHALDDAAVQRRTACRARPADSASQHPG</sequence>
<accession>A0ABX8WQZ4</accession>
<dbReference type="PIRSF" id="PIRSF028561">
    <property type="entry name" value="Ac_Trasf"/>
    <property type="match status" value="1"/>
</dbReference>